<feature type="domain" description="J" evidence="1">
    <location>
        <begin position="76"/>
        <end position="143"/>
    </location>
</feature>
<proteinExistence type="predicted"/>
<dbReference type="SUPFAM" id="SSF46565">
    <property type="entry name" value="Chaperone J-domain"/>
    <property type="match status" value="1"/>
</dbReference>
<dbReference type="InterPro" id="IPR052276">
    <property type="entry name" value="Diphthamide-biosynth_chaperone"/>
</dbReference>
<dbReference type="PRINTS" id="PR00625">
    <property type="entry name" value="JDOMAIN"/>
</dbReference>
<dbReference type="InterPro" id="IPR036869">
    <property type="entry name" value="J_dom_sf"/>
</dbReference>
<reference evidence="2 3" key="1">
    <citation type="journal article" date="2017" name="Mol. Plant">
        <title>The Genome of Medicinal Plant Macleaya cordata Provides New Insights into Benzylisoquinoline Alkaloids Metabolism.</title>
        <authorList>
            <person name="Liu X."/>
            <person name="Liu Y."/>
            <person name="Huang P."/>
            <person name="Ma Y."/>
            <person name="Qing Z."/>
            <person name="Tang Q."/>
            <person name="Cao H."/>
            <person name="Cheng P."/>
            <person name="Zheng Y."/>
            <person name="Yuan Z."/>
            <person name="Zhou Y."/>
            <person name="Liu J."/>
            <person name="Tang Z."/>
            <person name="Zhuo Y."/>
            <person name="Zhang Y."/>
            <person name="Yu L."/>
            <person name="Huang J."/>
            <person name="Yang P."/>
            <person name="Peng Q."/>
            <person name="Zhang J."/>
            <person name="Jiang W."/>
            <person name="Zhang Z."/>
            <person name="Lin K."/>
            <person name="Ro D.K."/>
            <person name="Chen X."/>
            <person name="Xiong X."/>
            <person name="Shang Y."/>
            <person name="Huang S."/>
            <person name="Zeng J."/>
        </authorList>
    </citation>
    <scope>NUCLEOTIDE SEQUENCE [LARGE SCALE GENOMIC DNA]</scope>
    <source>
        <strain evidence="3">cv. BLH2017</strain>
        <tissue evidence="2">Root</tissue>
    </source>
</reference>
<dbReference type="Pfam" id="PF00226">
    <property type="entry name" value="DnaJ"/>
    <property type="match status" value="1"/>
</dbReference>
<dbReference type="PANTHER" id="PTHR44240">
    <property type="entry name" value="DNAJ DOMAIN (PROKARYOTIC HEAT SHOCK PROTEIN)-RELATED"/>
    <property type="match status" value="1"/>
</dbReference>
<dbReference type="Gene3D" id="1.10.287.110">
    <property type="entry name" value="DnaJ domain"/>
    <property type="match status" value="1"/>
</dbReference>
<dbReference type="InterPro" id="IPR018253">
    <property type="entry name" value="DnaJ_domain_CS"/>
</dbReference>
<dbReference type="PROSITE" id="PS50076">
    <property type="entry name" value="DNAJ_2"/>
    <property type="match status" value="1"/>
</dbReference>
<dbReference type="PANTHER" id="PTHR44240:SF10">
    <property type="entry name" value="J DOMAIN-CONTAINING PROTEIN"/>
    <property type="match status" value="1"/>
</dbReference>
<accession>A0A200RAA8</accession>
<evidence type="ECO:0000313" key="2">
    <source>
        <dbReference type="EMBL" id="OVA19645.1"/>
    </source>
</evidence>
<evidence type="ECO:0000313" key="3">
    <source>
        <dbReference type="Proteomes" id="UP000195402"/>
    </source>
</evidence>
<keyword evidence="3" id="KW-1185">Reference proteome</keyword>
<protein>
    <submittedName>
        <fullName evidence="2">DnaJ domain</fullName>
    </submittedName>
</protein>
<dbReference type="STRING" id="56857.A0A200RAA8"/>
<dbReference type="OrthoDB" id="445556at2759"/>
<dbReference type="FunCoup" id="A0A200RAA8">
    <property type="interactions" value="387"/>
</dbReference>
<gene>
    <name evidence="2" type="ORF">BVC80_9053g69</name>
</gene>
<dbReference type="PROSITE" id="PS00636">
    <property type="entry name" value="DNAJ_1"/>
    <property type="match status" value="1"/>
</dbReference>
<dbReference type="Proteomes" id="UP000195402">
    <property type="component" value="Unassembled WGS sequence"/>
</dbReference>
<dbReference type="OMA" id="HISATYT"/>
<comment type="caution">
    <text evidence="2">The sequence shown here is derived from an EMBL/GenBank/DDBJ whole genome shotgun (WGS) entry which is preliminary data.</text>
</comment>
<dbReference type="CDD" id="cd06257">
    <property type="entry name" value="DnaJ"/>
    <property type="match status" value="1"/>
</dbReference>
<dbReference type="AlphaFoldDB" id="A0A200RAA8"/>
<dbReference type="InParanoid" id="A0A200RAA8"/>
<dbReference type="EMBL" id="MVGT01000183">
    <property type="protein sequence ID" value="OVA19645.1"/>
    <property type="molecule type" value="Genomic_DNA"/>
</dbReference>
<organism evidence="2 3">
    <name type="scientific">Macleaya cordata</name>
    <name type="common">Five-seeded plume-poppy</name>
    <name type="synonym">Bocconia cordata</name>
    <dbReference type="NCBI Taxonomy" id="56857"/>
    <lineage>
        <taxon>Eukaryota</taxon>
        <taxon>Viridiplantae</taxon>
        <taxon>Streptophyta</taxon>
        <taxon>Embryophyta</taxon>
        <taxon>Tracheophyta</taxon>
        <taxon>Spermatophyta</taxon>
        <taxon>Magnoliopsida</taxon>
        <taxon>Ranunculales</taxon>
        <taxon>Papaveraceae</taxon>
        <taxon>Papaveroideae</taxon>
        <taxon>Macleaya</taxon>
    </lineage>
</organism>
<evidence type="ECO:0000259" key="1">
    <source>
        <dbReference type="PROSITE" id="PS50076"/>
    </source>
</evidence>
<sequence length="183" mass="20311">MFAHSSPSSPSFLRSSPEFVVPTSTTQKFVSTNTPSPAYVRFRSPCISAAYTTSSAETARSPPPYLSTNMASSSASLYEVLGLPMGATGHEIKAAYRKLARVCHPDVLAIDRKDNSADAFIKIHAAYSTLSDPEKRADYDRKLFRRRQPFDSSFSSSSSYNKSTMSGFTGYTRRNNWETDQCW</sequence>
<dbReference type="InterPro" id="IPR001623">
    <property type="entry name" value="DnaJ_domain"/>
</dbReference>
<dbReference type="SMART" id="SM00271">
    <property type="entry name" value="DnaJ"/>
    <property type="match status" value="1"/>
</dbReference>
<name>A0A200RAA8_MACCD</name>